<sequence>MEECCCTCATLLKNILLQYDEKSEKPKAIDRRLDCCGRVICGNCIASNRRFATYCPFCQVSTTPTPLPQGLRDPPSYTPSSSLKSSPPSQDPPGYLDEPPSYSSFANTETPPPEKESSSQAEDVLHFLDHEHDNLQSLSLRYGVPIAALKRANNITSDHLLLARRTILIPGEFYKAGVSLSPRPIEGEEEERRKAIVRRWMVACKVSEYDVALLYLKEVDYDLEAAIEAFKDDERWEKEHPIESNVKGKGKTRNDVGRRRFTGQRP</sequence>
<dbReference type="InterPro" id="IPR036779">
    <property type="entry name" value="LysM_dom_sf"/>
</dbReference>
<organism evidence="3 4">
    <name type="scientific">Hyaloscypha hepaticicola</name>
    <dbReference type="NCBI Taxonomy" id="2082293"/>
    <lineage>
        <taxon>Eukaryota</taxon>
        <taxon>Fungi</taxon>
        <taxon>Dikarya</taxon>
        <taxon>Ascomycota</taxon>
        <taxon>Pezizomycotina</taxon>
        <taxon>Leotiomycetes</taxon>
        <taxon>Helotiales</taxon>
        <taxon>Hyaloscyphaceae</taxon>
        <taxon>Hyaloscypha</taxon>
    </lineage>
</organism>
<feature type="compositionally biased region" description="Low complexity" evidence="1">
    <location>
        <begin position="74"/>
        <end position="88"/>
    </location>
</feature>
<dbReference type="PANTHER" id="PTHR20932">
    <property type="entry name" value="LYSM AND PUTATIVE PEPTIDOGLYCAN-BINDING DOMAIN-CONTAINING PROTEIN"/>
    <property type="match status" value="1"/>
</dbReference>
<gene>
    <name evidence="3" type="ORF">NA56DRAFT_621527</name>
</gene>
<dbReference type="InterPro" id="IPR018392">
    <property type="entry name" value="LysM"/>
</dbReference>
<dbReference type="AlphaFoldDB" id="A0A2J6QD32"/>
<dbReference type="OrthoDB" id="2107166at2759"/>
<dbReference type="PANTHER" id="PTHR20932:SF31">
    <property type="entry name" value="RING-TYPE DOMAIN-CONTAINING PROTEIN"/>
    <property type="match status" value="1"/>
</dbReference>
<evidence type="ECO:0000313" key="3">
    <source>
        <dbReference type="EMBL" id="PMD24181.1"/>
    </source>
</evidence>
<evidence type="ECO:0000259" key="2">
    <source>
        <dbReference type="PROSITE" id="PS51782"/>
    </source>
</evidence>
<dbReference type="Gene3D" id="3.10.350.10">
    <property type="entry name" value="LysM domain"/>
    <property type="match status" value="1"/>
</dbReference>
<proteinExistence type="predicted"/>
<dbReference type="Pfam" id="PF01476">
    <property type="entry name" value="LysM"/>
    <property type="match status" value="1"/>
</dbReference>
<keyword evidence="4" id="KW-1185">Reference proteome</keyword>
<dbReference type="InterPro" id="IPR045030">
    <property type="entry name" value="LYSM1-4"/>
</dbReference>
<dbReference type="PROSITE" id="PS51782">
    <property type="entry name" value="LYSM"/>
    <property type="match status" value="1"/>
</dbReference>
<evidence type="ECO:0000256" key="1">
    <source>
        <dbReference type="SAM" id="MobiDB-lite"/>
    </source>
</evidence>
<dbReference type="EMBL" id="KZ613473">
    <property type="protein sequence ID" value="PMD24181.1"/>
    <property type="molecule type" value="Genomic_DNA"/>
</dbReference>
<accession>A0A2J6QD32</accession>
<name>A0A2J6QD32_9HELO</name>
<dbReference type="CDD" id="cd00118">
    <property type="entry name" value="LysM"/>
    <property type="match status" value="1"/>
</dbReference>
<feature type="region of interest" description="Disordered" evidence="1">
    <location>
        <begin position="68"/>
        <end position="121"/>
    </location>
</feature>
<feature type="compositionally biased region" description="Basic and acidic residues" evidence="1">
    <location>
        <begin position="112"/>
        <end position="121"/>
    </location>
</feature>
<reference evidence="3 4" key="1">
    <citation type="submission" date="2016-05" db="EMBL/GenBank/DDBJ databases">
        <title>A degradative enzymes factory behind the ericoid mycorrhizal symbiosis.</title>
        <authorList>
            <consortium name="DOE Joint Genome Institute"/>
            <person name="Martino E."/>
            <person name="Morin E."/>
            <person name="Grelet G."/>
            <person name="Kuo A."/>
            <person name="Kohler A."/>
            <person name="Daghino S."/>
            <person name="Barry K."/>
            <person name="Choi C."/>
            <person name="Cichocki N."/>
            <person name="Clum A."/>
            <person name="Copeland A."/>
            <person name="Hainaut M."/>
            <person name="Haridas S."/>
            <person name="Labutti K."/>
            <person name="Lindquist E."/>
            <person name="Lipzen A."/>
            <person name="Khouja H.-R."/>
            <person name="Murat C."/>
            <person name="Ohm R."/>
            <person name="Olson A."/>
            <person name="Spatafora J."/>
            <person name="Veneault-Fourrey C."/>
            <person name="Henrissat B."/>
            <person name="Grigoriev I."/>
            <person name="Martin F."/>
            <person name="Perotto S."/>
        </authorList>
    </citation>
    <scope>NUCLEOTIDE SEQUENCE [LARGE SCALE GENOMIC DNA]</scope>
    <source>
        <strain evidence="3 4">UAMH 7357</strain>
    </source>
</reference>
<protein>
    <recommendedName>
        <fullName evidence="2">LysM domain-containing protein</fullName>
    </recommendedName>
</protein>
<evidence type="ECO:0000313" key="4">
    <source>
        <dbReference type="Proteomes" id="UP000235672"/>
    </source>
</evidence>
<feature type="domain" description="LysM" evidence="2">
    <location>
        <begin position="125"/>
        <end position="169"/>
    </location>
</feature>
<dbReference type="Proteomes" id="UP000235672">
    <property type="component" value="Unassembled WGS sequence"/>
</dbReference>
<feature type="region of interest" description="Disordered" evidence="1">
    <location>
        <begin position="240"/>
        <end position="266"/>
    </location>
</feature>